<dbReference type="AlphaFoldDB" id="A0A941ARV5"/>
<gene>
    <name evidence="2" type="ORF">J5837_02640</name>
</gene>
<dbReference type="GO" id="GO:0051213">
    <property type="term" value="F:dioxygenase activity"/>
    <property type="evidence" value="ECO:0007669"/>
    <property type="project" value="UniProtKB-KW"/>
</dbReference>
<keyword evidence="2" id="KW-0223">Dioxygenase</keyword>
<reference evidence="2" key="1">
    <citation type="journal article" date="2016" name="Int. J. Syst. Evol. Microbiol.">
        <title>Pseudoxanthomonas helianthi sp. nov., isolated from roots of Jerusalem artichoke (Helianthus tuberosus).</title>
        <authorList>
            <person name="Kittiwongwattana C."/>
            <person name="Thawai C."/>
        </authorList>
    </citation>
    <scope>NUCLEOTIDE SEQUENCE</scope>
    <source>
        <strain evidence="2">110414</strain>
    </source>
</reference>
<dbReference type="InterPro" id="IPR027450">
    <property type="entry name" value="AlkB-like"/>
</dbReference>
<dbReference type="PANTHER" id="PTHR31212">
    <property type="entry name" value="ALPHA-KETOGLUTARATE-DEPENDENT DIOXYGENASE ALKB HOMOLOG 3"/>
    <property type="match status" value="1"/>
</dbReference>
<sequence length="194" mass="21549">MNTAALLFDTGPLLLVDDAEGGIRYWPQWLAPEQGDALFAQLRDGIAWHSEQRPMYDRIVDVPRLQATVALGNDDALRELAARIAVVAPARYSHVGLNFYRDGHDSVAMHHDRTRHLVDGAPIAILSLGAPRDMLIRRQHKGARALRIALEPGSLLVMSHASQFTHEHGIPKTTRHADPRISCAFRARLPVNPI</sequence>
<dbReference type="InterPro" id="IPR037151">
    <property type="entry name" value="AlkB-like_sf"/>
</dbReference>
<reference evidence="2" key="2">
    <citation type="submission" date="2021-03" db="EMBL/GenBank/DDBJ databases">
        <authorList>
            <person name="Cao W."/>
        </authorList>
    </citation>
    <scope>NUCLEOTIDE SEQUENCE</scope>
    <source>
        <strain evidence="2">110414</strain>
    </source>
</reference>
<accession>A0A941ARV5</accession>
<dbReference type="InterPro" id="IPR032854">
    <property type="entry name" value="ALKBH3"/>
</dbReference>
<keyword evidence="2" id="KW-0560">Oxidoreductase</keyword>
<dbReference type="Proteomes" id="UP000673447">
    <property type="component" value="Unassembled WGS sequence"/>
</dbReference>
<dbReference type="PANTHER" id="PTHR31212:SF4">
    <property type="entry name" value="ALPHA-KETOGLUTARATE-DEPENDENT DIOXYGENASE ALKB HOMOLOG 3"/>
    <property type="match status" value="1"/>
</dbReference>
<comment type="caution">
    <text evidence="2">The sequence shown here is derived from an EMBL/GenBank/DDBJ whole genome shotgun (WGS) entry which is preliminary data.</text>
</comment>
<dbReference type="EMBL" id="JAGKTC010000001">
    <property type="protein sequence ID" value="MBP3983309.1"/>
    <property type="molecule type" value="Genomic_DNA"/>
</dbReference>
<organism evidence="2 3">
    <name type="scientific">Pseudoxanthomonas helianthi</name>
    <dbReference type="NCBI Taxonomy" id="1453541"/>
    <lineage>
        <taxon>Bacteria</taxon>
        <taxon>Pseudomonadati</taxon>
        <taxon>Pseudomonadota</taxon>
        <taxon>Gammaproteobacteria</taxon>
        <taxon>Lysobacterales</taxon>
        <taxon>Lysobacteraceae</taxon>
        <taxon>Pseudoxanthomonas</taxon>
    </lineage>
</organism>
<name>A0A941ARV5_9GAMM</name>
<dbReference type="RefSeq" id="WP_210535166.1">
    <property type="nucleotide sequence ID" value="NZ_JAGKTC010000001.1"/>
</dbReference>
<dbReference type="Pfam" id="PF13532">
    <property type="entry name" value="2OG-FeII_Oxy_2"/>
    <property type="match status" value="1"/>
</dbReference>
<dbReference type="InterPro" id="IPR005123">
    <property type="entry name" value="Oxoglu/Fe-dep_dioxygenase_dom"/>
</dbReference>
<evidence type="ECO:0000313" key="3">
    <source>
        <dbReference type="Proteomes" id="UP000673447"/>
    </source>
</evidence>
<keyword evidence="3" id="KW-1185">Reference proteome</keyword>
<proteinExistence type="predicted"/>
<dbReference type="GO" id="GO:0006307">
    <property type="term" value="P:DNA alkylation repair"/>
    <property type="evidence" value="ECO:0007669"/>
    <property type="project" value="InterPro"/>
</dbReference>
<dbReference type="SUPFAM" id="SSF51197">
    <property type="entry name" value="Clavaminate synthase-like"/>
    <property type="match status" value="1"/>
</dbReference>
<dbReference type="Gene3D" id="2.60.120.590">
    <property type="entry name" value="Alpha-ketoglutarate-dependent dioxygenase AlkB-like"/>
    <property type="match status" value="1"/>
</dbReference>
<dbReference type="PROSITE" id="PS51471">
    <property type="entry name" value="FE2OG_OXY"/>
    <property type="match status" value="1"/>
</dbReference>
<protein>
    <submittedName>
        <fullName evidence="2">Alpha-ketoglutarate-dependent dioxygenase AlkB</fullName>
    </submittedName>
</protein>
<feature type="domain" description="Fe2OG dioxygenase" evidence="1">
    <location>
        <begin position="91"/>
        <end position="189"/>
    </location>
</feature>
<evidence type="ECO:0000313" key="2">
    <source>
        <dbReference type="EMBL" id="MBP3983309.1"/>
    </source>
</evidence>
<evidence type="ECO:0000259" key="1">
    <source>
        <dbReference type="PROSITE" id="PS51471"/>
    </source>
</evidence>